<dbReference type="EMBL" id="DUZY01000004">
    <property type="protein sequence ID" value="DAD35432.1"/>
    <property type="molecule type" value="Genomic_DNA"/>
</dbReference>
<keyword evidence="2" id="KW-1185">Reference proteome</keyword>
<proteinExistence type="predicted"/>
<accession>A0A822YS03</accession>
<dbReference type="AlphaFoldDB" id="A0A822YS03"/>
<sequence length="83" mass="8971">MTDGWIWACLKPCNKAPAISISLAEQELRPFCIVSAQSAMVCLGWLMPVPGVSNTVLELEAAVPYSRISAIQFLGTQGNDCAW</sequence>
<evidence type="ECO:0000313" key="1">
    <source>
        <dbReference type="EMBL" id="DAD35432.1"/>
    </source>
</evidence>
<organism evidence="1 2">
    <name type="scientific">Nelumbo nucifera</name>
    <name type="common">Sacred lotus</name>
    <dbReference type="NCBI Taxonomy" id="4432"/>
    <lineage>
        <taxon>Eukaryota</taxon>
        <taxon>Viridiplantae</taxon>
        <taxon>Streptophyta</taxon>
        <taxon>Embryophyta</taxon>
        <taxon>Tracheophyta</taxon>
        <taxon>Spermatophyta</taxon>
        <taxon>Magnoliopsida</taxon>
        <taxon>Proteales</taxon>
        <taxon>Nelumbonaceae</taxon>
        <taxon>Nelumbo</taxon>
    </lineage>
</organism>
<gene>
    <name evidence="1" type="ORF">HUJ06_006072</name>
</gene>
<reference evidence="1 2" key="1">
    <citation type="journal article" date="2020" name="Mol. Biol. Evol.">
        <title>Distinct Expression and Methylation Patterns for Genes with Different Fates following a Single Whole-Genome Duplication in Flowering Plants.</title>
        <authorList>
            <person name="Shi T."/>
            <person name="Rahmani R.S."/>
            <person name="Gugger P.F."/>
            <person name="Wang M."/>
            <person name="Li H."/>
            <person name="Zhang Y."/>
            <person name="Li Z."/>
            <person name="Wang Q."/>
            <person name="Van de Peer Y."/>
            <person name="Marchal K."/>
            <person name="Chen J."/>
        </authorList>
    </citation>
    <scope>NUCLEOTIDE SEQUENCE [LARGE SCALE GENOMIC DNA]</scope>
    <source>
        <tissue evidence="1">Leaf</tissue>
    </source>
</reference>
<protein>
    <submittedName>
        <fullName evidence="1">Uncharacterized protein</fullName>
    </submittedName>
</protein>
<evidence type="ECO:0000313" key="2">
    <source>
        <dbReference type="Proteomes" id="UP000607653"/>
    </source>
</evidence>
<name>A0A822YS03_NELNU</name>
<dbReference type="Proteomes" id="UP000607653">
    <property type="component" value="Unassembled WGS sequence"/>
</dbReference>
<comment type="caution">
    <text evidence="1">The sequence shown here is derived from an EMBL/GenBank/DDBJ whole genome shotgun (WGS) entry which is preliminary data.</text>
</comment>